<dbReference type="HAMAP" id="MF_01365_B">
    <property type="entry name" value="Ribosomal_uL6_B"/>
    <property type="match status" value="1"/>
</dbReference>
<protein>
    <recommendedName>
        <fullName evidence="4">Large ribosomal subunit protein uL6</fullName>
    </recommendedName>
</protein>
<evidence type="ECO:0000256" key="4">
    <source>
        <dbReference type="HAMAP-Rule" id="MF_01365"/>
    </source>
</evidence>
<dbReference type="Gene3D" id="3.90.930.12">
    <property type="entry name" value="Ribosomal protein L6, alpha-beta domain"/>
    <property type="match status" value="2"/>
</dbReference>
<evidence type="ECO:0000256" key="6">
    <source>
        <dbReference type="RuleBase" id="RU003870"/>
    </source>
</evidence>
<dbReference type="InterPro" id="IPR000702">
    <property type="entry name" value="Ribosomal_uL6-like"/>
</dbReference>
<gene>
    <name evidence="4 8" type="primary">rplF</name>
    <name evidence="8" type="ORF">KL86APRO_30388</name>
</gene>
<reference evidence="8" key="1">
    <citation type="submission" date="2016-04" db="EMBL/GenBank/DDBJ databases">
        <authorList>
            <person name="Evans L.H."/>
            <person name="Alamgir A."/>
            <person name="Owens N."/>
            <person name="Weber N.D."/>
            <person name="Virtaneva K."/>
            <person name="Barbian K."/>
            <person name="Babar A."/>
            <person name="Rosenke K."/>
        </authorList>
    </citation>
    <scope>NUCLEOTIDE SEQUENCE</scope>
    <source>
        <strain evidence="8">86</strain>
    </source>
</reference>
<dbReference type="InterPro" id="IPR019906">
    <property type="entry name" value="Ribosomal_uL6_bac-type"/>
</dbReference>
<keyword evidence="4 6" id="KW-0699">rRNA-binding</keyword>
<evidence type="ECO:0000259" key="7">
    <source>
        <dbReference type="Pfam" id="PF00347"/>
    </source>
</evidence>
<dbReference type="InterPro" id="IPR020040">
    <property type="entry name" value="Ribosomal_uL6_a/b-dom"/>
</dbReference>
<evidence type="ECO:0000313" key="8">
    <source>
        <dbReference type="EMBL" id="SBW12897.1"/>
    </source>
</evidence>
<accession>A0A212KMJ1</accession>
<organism evidence="8">
    <name type="scientific">uncultured Alphaproteobacteria bacterium</name>
    <dbReference type="NCBI Taxonomy" id="91750"/>
    <lineage>
        <taxon>Bacteria</taxon>
        <taxon>Pseudomonadati</taxon>
        <taxon>Pseudomonadota</taxon>
        <taxon>Alphaproteobacteria</taxon>
        <taxon>environmental samples</taxon>
    </lineage>
</organism>
<dbReference type="SUPFAM" id="SSF56053">
    <property type="entry name" value="Ribosomal protein L6"/>
    <property type="match status" value="2"/>
</dbReference>
<evidence type="ECO:0000256" key="3">
    <source>
        <dbReference type="ARBA" id="ARBA00023274"/>
    </source>
</evidence>
<dbReference type="PIRSF" id="PIRSF002162">
    <property type="entry name" value="Ribosomal_L6"/>
    <property type="match status" value="1"/>
</dbReference>
<dbReference type="FunFam" id="3.90.930.12:FF:000001">
    <property type="entry name" value="50S ribosomal protein L6"/>
    <property type="match status" value="1"/>
</dbReference>
<proteinExistence type="inferred from homology"/>
<dbReference type="PRINTS" id="PR00059">
    <property type="entry name" value="RIBOSOMALL6"/>
</dbReference>
<name>A0A212KMJ1_9PROT</name>
<dbReference type="Pfam" id="PF00347">
    <property type="entry name" value="Ribosomal_L6"/>
    <property type="match status" value="2"/>
</dbReference>
<keyword evidence="3 4" id="KW-0687">Ribonucleoprotein</keyword>
<dbReference type="PANTHER" id="PTHR11655">
    <property type="entry name" value="60S/50S RIBOSOMAL PROTEIN L6/L9"/>
    <property type="match status" value="1"/>
</dbReference>
<feature type="domain" description="Large ribosomal subunit protein uL6 alpha-beta" evidence="7">
    <location>
        <begin position="11"/>
        <end position="82"/>
    </location>
</feature>
<dbReference type="GO" id="GO:0019843">
    <property type="term" value="F:rRNA binding"/>
    <property type="evidence" value="ECO:0007669"/>
    <property type="project" value="UniProtKB-UniRule"/>
</dbReference>
<dbReference type="GO" id="GO:0003735">
    <property type="term" value="F:structural constituent of ribosome"/>
    <property type="evidence" value="ECO:0007669"/>
    <property type="project" value="UniProtKB-UniRule"/>
</dbReference>
<evidence type="ECO:0000256" key="1">
    <source>
        <dbReference type="ARBA" id="ARBA00009356"/>
    </source>
</evidence>
<dbReference type="InterPro" id="IPR036789">
    <property type="entry name" value="Ribosomal_uL6-like_a/b-dom_sf"/>
</dbReference>
<dbReference type="GO" id="GO:0002181">
    <property type="term" value="P:cytoplasmic translation"/>
    <property type="evidence" value="ECO:0007669"/>
    <property type="project" value="TreeGrafter"/>
</dbReference>
<keyword evidence="4 6" id="KW-0694">RNA-binding</keyword>
<feature type="domain" description="Large ribosomal subunit protein uL6 alpha-beta" evidence="7">
    <location>
        <begin position="90"/>
        <end position="164"/>
    </location>
</feature>
<dbReference type="PROSITE" id="PS00525">
    <property type="entry name" value="RIBOSOMAL_L6_1"/>
    <property type="match status" value="1"/>
</dbReference>
<keyword evidence="2 4" id="KW-0689">Ribosomal protein</keyword>
<dbReference type="PANTHER" id="PTHR11655:SF14">
    <property type="entry name" value="LARGE RIBOSOMAL SUBUNIT PROTEIN UL6M"/>
    <property type="match status" value="1"/>
</dbReference>
<dbReference type="InterPro" id="IPR002358">
    <property type="entry name" value="Ribosomal_uL6_CS"/>
</dbReference>
<comment type="similarity">
    <text evidence="1 4 5">Belongs to the universal ribosomal protein uL6 family.</text>
</comment>
<dbReference type="NCBIfam" id="TIGR03654">
    <property type="entry name" value="L6_bact"/>
    <property type="match status" value="1"/>
</dbReference>
<comment type="function">
    <text evidence="4 6">This protein binds to the 23S rRNA, and is important in its secondary structure. It is located near the subunit interface in the base of the L7/L12 stalk, and near the tRNA binding site of the peptidyltransferase center.</text>
</comment>
<dbReference type="AlphaFoldDB" id="A0A212KMJ1"/>
<dbReference type="GO" id="GO:0022625">
    <property type="term" value="C:cytosolic large ribosomal subunit"/>
    <property type="evidence" value="ECO:0007669"/>
    <property type="project" value="UniProtKB-UniRule"/>
</dbReference>
<dbReference type="EMBL" id="FLUO01000003">
    <property type="protein sequence ID" value="SBW12897.1"/>
    <property type="molecule type" value="Genomic_DNA"/>
</dbReference>
<evidence type="ECO:0000256" key="2">
    <source>
        <dbReference type="ARBA" id="ARBA00022980"/>
    </source>
</evidence>
<sequence>MSRVGKYPVIVPAGVTVSVDGQTVRAKGKLGELSFHVVDDVEAKLEDGKVWVKPRNETKFARAMWGTARARINNLVKGVGEGFTKKLDIVGVGYRAAVQGRVLKLSLGFSHDVDFPIPEGIDIKCPQPTQIEISGTDKQVVGQVASEIRAYRSPEPYKGKGVKYADEKILRKEGKKK</sequence>
<evidence type="ECO:0000256" key="5">
    <source>
        <dbReference type="RuleBase" id="RU003869"/>
    </source>
</evidence>
<comment type="subunit">
    <text evidence="4">Part of the 50S ribosomal subunit.</text>
</comment>